<evidence type="ECO:0000256" key="1">
    <source>
        <dbReference type="ARBA" id="ARBA00004651"/>
    </source>
</evidence>
<keyword evidence="3" id="KW-0813">Transport</keyword>
<comment type="subcellular location">
    <subcellularLocation>
        <location evidence="1">Cell membrane</location>
        <topology evidence="1">Multi-pass membrane protein</topology>
    </subcellularLocation>
</comment>
<evidence type="ECO:0000256" key="6">
    <source>
        <dbReference type="ARBA" id="ARBA00022847"/>
    </source>
</evidence>
<feature type="transmembrane region" description="Helical" evidence="9">
    <location>
        <begin position="246"/>
        <end position="267"/>
    </location>
</feature>
<feature type="transmembrane region" description="Helical" evidence="9">
    <location>
        <begin position="346"/>
        <end position="367"/>
    </location>
</feature>
<evidence type="ECO:0000256" key="9">
    <source>
        <dbReference type="SAM" id="Phobius"/>
    </source>
</evidence>
<comment type="similarity">
    <text evidence="2">Belongs to the major facilitator superfamily. Metabolite:H+ Symporter (MHS) family (TC 2.A.1.6) family.</text>
</comment>
<evidence type="ECO:0000256" key="3">
    <source>
        <dbReference type="ARBA" id="ARBA00022448"/>
    </source>
</evidence>
<dbReference type="InterPro" id="IPR011701">
    <property type="entry name" value="MFS"/>
</dbReference>
<evidence type="ECO:0000256" key="5">
    <source>
        <dbReference type="ARBA" id="ARBA00022692"/>
    </source>
</evidence>
<protein>
    <submittedName>
        <fullName evidence="11">MFS transporter</fullName>
    </submittedName>
</protein>
<evidence type="ECO:0000256" key="8">
    <source>
        <dbReference type="ARBA" id="ARBA00023136"/>
    </source>
</evidence>
<feature type="transmembrane region" description="Helical" evidence="9">
    <location>
        <begin position="158"/>
        <end position="181"/>
    </location>
</feature>
<keyword evidence="12" id="KW-1185">Reference proteome</keyword>
<dbReference type="RefSeq" id="WP_203169933.1">
    <property type="nucleotide sequence ID" value="NZ_JAEVLS010000006.1"/>
</dbReference>
<gene>
    <name evidence="11" type="ORF">JM946_24045</name>
</gene>
<dbReference type="EMBL" id="JAEVLS010000006">
    <property type="protein sequence ID" value="MBM0107818.1"/>
    <property type="molecule type" value="Genomic_DNA"/>
</dbReference>
<dbReference type="Pfam" id="PF00083">
    <property type="entry name" value="Sugar_tr"/>
    <property type="match status" value="1"/>
</dbReference>
<feature type="transmembrane region" description="Helical" evidence="9">
    <location>
        <begin position="193"/>
        <end position="212"/>
    </location>
</feature>
<feature type="transmembrane region" description="Helical" evidence="9">
    <location>
        <begin position="117"/>
        <end position="137"/>
    </location>
</feature>
<dbReference type="Gene3D" id="1.20.1250.20">
    <property type="entry name" value="MFS general substrate transporter like domains"/>
    <property type="match status" value="1"/>
</dbReference>
<feature type="transmembrane region" description="Helical" evidence="9">
    <location>
        <begin position="412"/>
        <end position="430"/>
    </location>
</feature>
<feature type="transmembrane region" description="Helical" evidence="9">
    <location>
        <begin position="30"/>
        <end position="51"/>
    </location>
</feature>
<dbReference type="InterPro" id="IPR036259">
    <property type="entry name" value="MFS_trans_sf"/>
</dbReference>
<dbReference type="PANTHER" id="PTHR43528">
    <property type="entry name" value="ALPHA-KETOGLUTARATE PERMEASE"/>
    <property type="match status" value="1"/>
</dbReference>
<evidence type="ECO:0000313" key="12">
    <source>
        <dbReference type="Proteomes" id="UP000661077"/>
    </source>
</evidence>
<keyword evidence="8 9" id="KW-0472">Membrane</keyword>
<comment type="caution">
    <text evidence="11">The sequence shown here is derived from an EMBL/GenBank/DDBJ whole genome shotgun (WGS) entry which is preliminary data.</text>
</comment>
<keyword evidence="4" id="KW-1003">Cell membrane</keyword>
<dbReference type="PANTHER" id="PTHR43528:SF5">
    <property type="entry name" value="PROLINE_BETAINE TRANSPORTER"/>
    <property type="match status" value="1"/>
</dbReference>
<name>A0ABS1X3L4_9GAMM</name>
<dbReference type="InterPro" id="IPR005828">
    <property type="entry name" value="MFS_sugar_transport-like"/>
</dbReference>
<dbReference type="SUPFAM" id="SSF103473">
    <property type="entry name" value="MFS general substrate transporter"/>
    <property type="match status" value="1"/>
</dbReference>
<evidence type="ECO:0000256" key="7">
    <source>
        <dbReference type="ARBA" id="ARBA00022989"/>
    </source>
</evidence>
<dbReference type="PROSITE" id="PS00217">
    <property type="entry name" value="SUGAR_TRANSPORT_2"/>
    <property type="match status" value="1"/>
</dbReference>
<dbReference type="Pfam" id="PF07690">
    <property type="entry name" value="MFS_1"/>
    <property type="match status" value="1"/>
</dbReference>
<dbReference type="InterPro" id="IPR051084">
    <property type="entry name" value="H+-coupled_symporters"/>
</dbReference>
<evidence type="ECO:0000256" key="2">
    <source>
        <dbReference type="ARBA" id="ARBA00008240"/>
    </source>
</evidence>
<dbReference type="PROSITE" id="PS50850">
    <property type="entry name" value="MFS"/>
    <property type="match status" value="1"/>
</dbReference>
<evidence type="ECO:0000259" key="10">
    <source>
        <dbReference type="PROSITE" id="PS50850"/>
    </source>
</evidence>
<accession>A0ABS1X3L4</accession>
<feature type="transmembrane region" description="Helical" evidence="9">
    <location>
        <begin position="93"/>
        <end position="111"/>
    </location>
</feature>
<sequence>MIAVATSLAPEELSSWQRLKNMLGGSGGNLVEWFDWFSYAAFSVYFASVFFPEGDQTTQFLKSAVVFGVGFIARPLGAWLMGRYCDRAGRKAGLLLSIVMMCFGSLMIALTPGYAEIGIFAPILLTTARIIQGLSLGGEYGASATYISEMAGESHRGLWSGVLYITLIGGQLLALGLLSLLQLLLSPEALQAWGWRIPFVAGALLAIVVLWMRRDMDETASYRAARMGQAERGSAMTLISTYPRETAFIFLVSAAGSCAFYVYTTYMQKFLINSAAGPMGEGFSKDQASQIMLFVLVAFMIMQPISGWLSDAIGRRAMLVGAFGLGAAAAYPIHKLLLTASTPLEAVALCTIPLIILSGYTAVSAIFKAELFPAHVRSLGVGLPYAVASAFFSGNAESGALWFKHRGNESGFYLVLSALLATAFVASALMKDPKRHSRILN</sequence>
<keyword evidence="7 9" id="KW-1133">Transmembrane helix</keyword>
<dbReference type="PROSITE" id="PS00216">
    <property type="entry name" value="SUGAR_TRANSPORT_1"/>
    <property type="match status" value="1"/>
</dbReference>
<proteinExistence type="inferred from homology"/>
<feature type="transmembrane region" description="Helical" evidence="9">
    <location>
        <begin position="287"/>
        <end position="305"/>
    </location>
</feature>
<organism evidence="11 12">
    <name type="scientific">Steroidobacter gossypii</name>
    <dbReference type="NCBI Taxonomy" id="2805490"/>
    <lineage>
        <taxon>Bacteria</taxon>
        <taxon>Pseudomonadati</taxon>
        <taxon>Pseudomonadota</taxon>
        <taxon>Gammaproteobacteria</taxon>
        <taxon>Steroidobacterales</taxon>
        <taxon>Steroidobacteraceae</taxon>
        <taxon>Steroidobacter</taxon>
    </lineage>
</organism>
<feature type="domain" description="Major facilitator superfamily (MFS) profile" evidence="10">
    <location>
        <begin position="21"/>
        <end position="435"/>
    </location>
</feature>
<dbReference type="InterPro" id="IPR020846">
    <property type="entry name" value="MFS_dom"/>
</dbReference>
<dbReference type="Proteomes" id="UP000661077">
    <property type="component" value="Unassembled WGS sequence"/>
</dbReference>
<dbReference type="InterPro" id="IPR005829">
    <property type="entry name" value="Sugar_transporter_CS"/>
</dbReference>
<evidence type="ECO:0000256" key="4">
    <source>
        <dbReference type="ARBA" id="ARBA00022475"/>
    </source>
</evidence>
<reference evidence="11 12" key="1">
    <citation type="journal article" date="2021" name="Int. J. Syst. Evol. Microbiol.">
        <title>Steroidobacter gossypii sp. nov., isolated from soil of cotton cropping field.</title>
        <authorList>
            <person name="Huang R."/>
            <person name="Yang S."/>
            <person name="Zhen C."/>
            <person name="Liu W."/>
        </authorList>
    </citation>
    <scope>NUCLEOTIDE SEQUENCE [LARGE SCALE GENOMIC DNA]</scope>
    <source>
        <strain evidence="11 12">S1-65</strain>
    </source>
</reference>
<feature type="transmembrane region" description="Helical" evidence="9">
    <location>
        <begin position="374"/>
        <end position="392"/>
    </location>
</feature>
<keyword evidence="5 9" id="KW-0812">Transmembrane</keyword>
<feature type="transmembrane region" description="Helical" evidence="9">
    <location>
        <begin position="317"/>
        <end position="334"/>
    </location>
</feature>
<keyword evidence="6" id="KW-0769">Symport</keyword>
<evidence type="ECO:0000313" key="11">
    <source>
        <dbReference type="EMBL" id="MBM0107818.1"/>
    </source>
</evidence>